<evidence type="ECO:0000256" key="1">
    <source>
        <dbReference type="ARBA" id="ARBA00004141"/>
    </source>
</evidence>
<proteinExistence type="inferred from homology"/>
<dbReference type="AlphaFoldDB" id="A0AAV1U8F0"/>
<keyword evidence="8 13" id="KW-1133">Transmembrane helix</keyword>
<comment type="subcellular location">
    <subcellularLocation>
        <location evidence="1">Membrane</location>
        <topology evidence="1">Multi-pass membrane protein</topology>
    </subcellularLocation>
</comment>
<evidence type="ECO:0000256" key="13">
    <source>
        <dbReference type="SAM" id="Phobius"/>
    </source>
</evidence>
<evidence type="ECO:0000256" key="5">
    <source>
        <dbReference type="ARBA" id="ARBA00022516"/>
    </source>
</evidence>
<evidence type="ECO:0000313" key="14">
    <source>
        <dbReference type="EMBL" id="CAK7929655.1"/>
    </source>
</evidence>
<evidence type="ECO:0000256" key="8">
    <source>
        <dbReference type="ARBA" id="ARBA00022989"/>
    </source>
</evidence>
<keyword evidence="11" id="KW-0275">Fatty acid biosynthesis</keyword>
<comment type="caution">
    <text evidence="14">The sequence shown here is derived from an EMBL/GenBank/DDBJ whole genome shotgun (WGS) entry which is preliminary data.</text>
</comment>
<keyword evidence="6 13" id="KW-0812">Transmembrane</keyword>
<dbReference type="Pfam" id="PF04387">
    <property type="entry name" value="PTPLA"/>
    <property type="match status" value="1"/>
</dbReference>
<evidence type="ECO:0000256" key="10">
    <source>
        <dbReference type="ARBA" id="ARBA00023136"/>
    </source>
</evidence>
<evidence type="ECO:0000256" key="12">
    <source>
        <dbReference type="ARBA" id="ARBA00023239"/>
    </source>
</evidence>
<evidence type="ECO:0000313" key="15">
    <source>
        <dbReference type="Proteomes" id="UP001162060"/>
    </source>
</evidence>
<dbReference type="EC" id="4.2.1.134" evidence="4"/>
<protein>
    <recommendedName>
        <fullName evidence="4">very-long-chain (3R)-3-hydroxyacyl-CoA dehydratase</fullName>
        <ecNumber evidence="4">4.2.1.134</ecNumber>
    </recommendedName>
</protein>
<evidence type="ECO:0000256" key="9">
    <source>
        <dbReference type="ARBA" id="ARBA00023098"/>
    </source>
</evidence>
<sequence>MMSSLSFFSTGAYAIQLPNTHNISISLYVVVILVLVVYIPGLPVMYSHMLTQRNRAYSKTKIKTASSRMRQEKNENWQEAIVF</sequence>
<dbReference type="GO" id="GO:0006633">
    <property type="term" value="P:fatty acid biosynthetic process"/>
    <property type="evidence" value="ECO:0007669"/>
    <property type="project" value="UniProtKB-KW"/>
</dbReference>
<feature type="transmembrane region" description="Helical" evidence="13">
    <location>
        <begin position="24"/>
        <end position="46"/>
    </location>
</feature>
<evidence type="ECO:0000256" key="7">
    <source>
        <dbReference type="ARBA" id="ARBA00022832"/>
    </source>
</evidence>
<evidence type="ECO:0000256" key="6">
    <source>
        <dbReference type="ARBA" id="ARBA00022692"/>
    </source>
</evidence>
<dbReference type="GO" id="GO:0016020">
    <property type="term" value="C:membrane"/>
    <property type="evidence" value="ECO:0007669"/>
    <property type="project" value="UniProtKB-SubCell"/>
</dbReference>
<keyword evidence="9" id="KW-0443">Lipid metabolism</keyword>
<comment type="pathway">
    <text evidence="2">Lipid metabolism; fatty acid biosynthesis.</text>
</comment>
<reference evidence="14" key="1">
    <citation type="submission" date="2024-01" db="EMBL/GenBank/DDBJ databases">
        <authorList>
            <person name="Webb A."/>
        </authorList>
    </citation>
    <scope>NUCLEOTIDE SEQUENCE</scope>
    <source>
        <strain evidence="14">Pm1</strain>
    </source>
</reference>
<keyword evidence="10 13" id="KW-0472">Membrane</keyword>
<dbReference type="EMBL" id="CAKLBY020000153">
    <property type="protein sequence ID" value="CAK7929655.1"/>
    <property type="molecule type" value="Genomic_DNA"/>
</dbReference>
<keyword evidence="5" id="KW-0444">Lipid biosynthesis</keyword>
<keyword evidence="12" id="KW-0456">Lyase</keyword>
<accession>A0AAV1U8F0</accession>
<comment type="similarity">
    <text evidence="3">Belongs to the very long-chain fatty acids dehydratase HACD family.</text>
</comment>
<evidence type="ECO:0000256" key="4">
    <source>
        <dbReference type="ARBA" id="ARBA00013122"/>
    </source>
</evidence>
<dbReference type="Proteomes" id="UP001162060">
    <property type="component" value="Unassembled WGS sequence"/>
</dbReference>
<name>A0AAV1U8F0_9STRA</name>
<evidence type="ECO:0000256" key="3">
    <source>
        <dbReference type="ARBA" id="ARBA00007811"/>
    </source>
</evidence>
<dbReference type="GO" id="GO:0102158">
    <property type="term" value="F:very-long-chain (3R)-3-hydroxyacyl-CoA dehydratase activity"/>
    <property type="evidence" value="ECO:0007669"/>
    <property type="project" value="UniProtKB-EC"/>
</dbReference>
<evidence type="ECO:0000256" key="11">
    <source>
        <dbReference type="ARBA" id="ARBA00023160"/>
    </source>
</evidence>
<evidence type="ECO:0000256" key="2">
    <source>
        <dbReference type="ARBA" id="ARBA00005194"/>
    </source>
</evidence>
<gene>
    <name evidence="14" type="ORF">PM001_LOCUS14805</name>
</gene>
<dbReference type="InterPro" id="IPR007482">
    <property type="entry name" value="Tyr_Pase-like_PTPLA"/>
</dbReference>
<keyword evidence="7" id="KW-0276">Fatty acid metabolism</keyword>
<organism evidence="14 15">
    <name type="scientific">Peronospora matthiolae</name>
    <dbReference type="NCBI Taxonomy" id="2874970"/>
    <lineage>
        <taxon>Eukaryota</taxon>
        <taxon>Sar</taxon>
        <taxon>Stramenopiles</taxon>
        <taxon>Oomycota</taxon>
        <taxon>Peronosporomycetes</taxon>
        <taxon>Peronosporales</taxon>
        <taxon>Peronosporaceae</taxon>
        <taxon>Peronospora</taxon>
    </lineage>
</organism>